<protein>
    <submittedName>
        <fullName evidence="2">Uncharacterized protein</fullName>
    </submittedName>
</protein>
<evidence type="ECO:0000313" key="2">
    <source>
        <dbReference type="EMBL" id="CAK7923817.1"/>
    </source>
</evidence>
<feature type="chain" id="PRO_5043685006" evidence="1">
    <location>
        <begin position="23"/>
        <end position="350"/>
    </location>
</feature>
<feature type="signal peptide" evidence="1">
    <location>
        <begin position="1"/>
        <end position="22"/>
    </location>
</feature>
<comment type="caution">
    <text evidence="2">The sequence shown here is derived from an EMBL/GenBank/DDBJ whole genome shotgun (WGS) entry which is preliminary data.</text>
</comment>
<accession>A0AAV1TQU0</accession>
<dbReference type="EMBL" id="CAKLBY020000070">
    <property type="protein sequence ID" value="CAK7923817.1"/>
    <property type="molecule type" value="Genomic_DNA"/>
</dbReference>
<keyword evidence="1" id="KW-0732">Signal</keyword>
<proteinExistence type="predicted"/>
<evidence type="ECO:0000313" key="3">
    <source>
        <dbReference type="Proteomes" id="UP001162060"/>
    </source>
</evidence>
<dbReference type="AlphaFoldDB" id="A0AAV1TQU0"/>
<gene>
    <name evidence="2" type="ORF">PM001_LOCUS8967</name>
</gene>
<evidence type="ECO:0000256" key="1">
    <source>
        <dbReference type="SAM" id="SignalP"/>
    </source>
</evidence>
<reference evidence="2" key="1">
    <citation type="submission" date="2024-01" db="EMBL/GenBank/DDBJ databases">
        <authorList>
            <person name="Webb A."/>
        </authorList>
    </citation>
    <scope>NUCLEOTIDE SEQUENCE</scope>
    <source>
        <strain evidence="2">Pm1</strain>
    </source>
</reference>
<name>A0AAV1TQU0_9STRA</name>
<sequence length="350" mass="38264">MGSALSLMPVVVVSALFAEAAAEGQKLLAPEAAHNTVDTSVSLREDGALGVEVEEERYPFVEAVRAEAVGAIEKVLSYGRGRVKGQRSPGMSLRGGGTAKVASRKFASLASLRETLTETLSTIAGTESEITIIKKAIAADKKVVRQKWIAPFELNKAYPSKDPANYVGKEIAPQLEAERLMEGNMRDVAFKQSTWSLKKNRDQLVDSKKDLANAIRRLKEDVRMYFEGDEFDKLFRPSQSSGAHSTGTYDALVKRFGVLEVAAMIELSRSSGISARAGKMVEDLQKQQFFRWRILRIFSPKDVLVHLAGINGDGVLPLAMGTSIAARYSKYLTTASKMRKSVFSPGQIKS</sequence>
<organism evidence="2 3">
    <name type="scientific">Peronospora matthiolae</name>
    <dbReference type="NCBI Taxonomy" id="2874970"/>
    <lineage>
        <taxon>Eukaryota</taxon>
        <taxon>Sar</taxon>
        <taxon>Stramenopiles</taxon>
        <taxon>Oomycota</taxon>
        <taxon>Peronosporomycetes</taxon>
        <taxon>Peronosporales</taxon>
        <taxon>Peronosporaceae</taxon>
        <taxon>Peronospora</taxon>
    </lineage>
</organism>
<dbReference type="Proteomes" id="UP001162060">
    <property type="component" value="Unassembled WGS sequence"/>
</dbReference>